<dbReference type="EMBL" id="CP130144">
    <property type="protein sequence ID" value="WNZ44149.1"/>
    <property type="molecule type" value="Genomic_DNA"/>
</dbReference>
<feature type="region of interest" description="Disordered" evidence="8">
    <location>
        <begin position="1"/>
        <end position="25"/>
    </location>
</feature>
<evidence type="ECO:0000256" key="8">
    <source>
        <dbReference type="SAM" id="MobiDB-lite"/>
    </source>
</evidence>
<accession>A0AA96WU11</accession>
<evidence type="ECO:0000256" key="5">
    <source>
        <dbReference type="ARBA" id="ARBA00022801"/>
    </source>
</evidence>
<evidence type="ECO:0000256" key="6">
    <source>
        <dbReference type="ARBA" id="ARBA00030388"/>
    </source>
</evidence>
<evidence type="ECO:0000256" key="1">
    <source>
        <dbReference type="ARBA" id="ARBA00008172"/>
    </source>
</evidence>
<dbReference type="GO" id="GO:0045892">
    <property type="term" value="P:negative regulation of DNA-templated transcription"/>
    <property type="evidence" value="ECO:0007669"/>
    <property type="project" value="TreeGrafter"/>
</dbReference>
<dbReference type="NCBIfam" id="TIGR02116">
    <property type="entry name" value="toxin_Txe_YoeB"/>
    <property type="match status" value="1"/>
</dbReference>
<dbReference type="SUPFAM" id="SSF143011">
    <property type="entry name" value="RelE-like"/>
    <property type="match status" value="1"/>
</dbReference>
<feature type="compositionally biased region" description="Basic residues" evidence="8">
    <location>
        <begin position="1"/>
        <end position="10"/>
    </location>
</feature>
<dbReference type="PANTHER" id="PTHR38039:SF1">
    <property type="entry name" value="TOXIN YOEB"/>
    <property type="match status" value="1"/>
</dbReference>
<dbReference type="GO" id="GO:0004519">
    <property type="term" value="F:endonuclease activity"/>
    <property type="evidence" value="ECO:0007669"/>
    <property type="project" value="UniProtKB-KW"/>
</dbReference>
<evidence type="ECO:0000256" key="3">
    <source>
        <dbReference type="ARBA" id="ARBA00022722"/>
    </source>
</evidence>
<dbReference type="AlphaFoldDB" id="A0AA96WU11"/>
<evidence type="ECO:0000256" key="2">
    <source>
        <dbReference type="ARBA" id="ARBA00022649"/>
    </source>
</evidence>
<dbReference type="GO" id="GO:0006401">
    <property type="term" value="P:RNA catabolic process"/>
    <property type="evidence" value="ECO:0007669"/>
    <property type="project" value="InterPro"/>
</dbReference>
<reference evidence="9" key="1">
    <citation type="journal article" date="2023" name="Plants (Basel)">
        <title>Genomic Analysis of Leptolyngbya boryana CZ1 Reveals Efficient Carbon Fixation Modules.</title>
        <authorList>
            <person name="Bai X."/>
            <person name="Wang H."/>
            <person name="Cheng W."/>
            <person name="Wang J."/>
            <person name="Ma M."/>
            <person name="Hu H."/>
            <person name="Song Z."/>
            <person name="Ma H."/>
            <person name="Fan Y."/>
            <person name="Du C."/>
            <person name="Xu J."/>
        </authorList>
    </citation>
    <scope>NUCLEOTIDE SEQUENCE</scope>
    <source>
        <strain evidence="9">CZ1</strain>
    </source>
</reference>
<dbReference type="PANTHER" id="PTHR38039">
    <property type="entry name" value="TOXIN YOEB"/>
    <property type="match status" value="1"/>
</dbReference>
<keyword evidence="2" id="KW-1277">Toxin-antitoxin system</keyword>
<dbReference type="RefSeq" id="WP_316426340.1">
    <property type="nucleotide sequence ID" value="NZ_CP130144.1"/>
</dbReference>
<gene>
    <name evidence="9" type="ORF">Q2T42_20175</name>
</gene>
<keyword evidence="3" id="KW-0540">Nuclease</keyword>
<dbReference type="InterPro" id="IPR009614">
    <property type="entry name" value="YoeB_toxin"/>
</dbReference>
<keyword evidence="5" id="KW-0378">Hydrolase</keyword>
<reference evidence="9" key="2">
    <citation type="submission" date="2023-07" db="EMBL/GenBank/DDBJ databases">
        <authorList>
            <person name="Bai X.-H."/>
            <person name="Wang H.-H."/>
            <person name="Wang J."/>
            <person name="Ma M.-Y."/>
            <person name="Hu H.-H."/>
            <person name="Song Z.-L."/>
            <person name="Ma H.-G."/>
            <person name="Fan Y."/>
            <person name="Du C.-Y."/>
            <person name="Xu J.-C."/>
        </authorList>
    </citation>
    <scope>NUCLEOTIDE SEQUENCE</scope>
    <source>
        <strain evidence="9">CZ1</strain>
    </source>
</reference>
<dbReference type="Pfam" id="PF06769">
    <property type="entry name" value="YoeB_toxin"/>
    <property type="match status" value="1"/>
</dbReference>
<proteinExistence type="inferred from homology"/>
<keyword evidence="4" id="KW-0255">Endonuclease</keyword>
<dbReference type="InterPro" id="IPR035093">
    <property type="entry name" value="RelE/ParE_toxin_dom_sf"/>
</dbReference>
<evidence type="ECO:0000256" key="7">
    <source>
        <dbReference type="ARBA" id="ARBA00050056"/>
    </source>
</evidence>
<organism evidence="9">
    <name type="scientific">Leptolyngbya boryana CZ1</name>
    <dbReference type="NCBI Taxonomy" id="3060204"/>
    <lineage>
        <taxon>Bacteria</taxon>
        <taxon>Bacillati</taxon>
        <taxon>Cyanobacteriota</taxon>
        <taxon>Cyanophyceae</taxon>
        <taxon>Leptolyngbyales</taxon>
        <taxon>Leptolyngbyaceae</taxon>
        <taxon>Leptolyngbya group</taxon>
        <taxon>Leptolyngbya</taxon>
    </lineage>
</organism>
<dbReference type="GO" id="GO:0016787">
    <property type="term" value="F:hydrolase activity"/>
    <property type="evidence" value="ECO:0007669"/>
    <property type="project" value="UniProtKB-KW"/>
</dbReference>
<evidence type="ECO:0000256" key="4">
    <source>
        <dbReference type="ARBA" id="ARBA00022759"/>
    </source>
</evidence>
<sequence>MSKKRSKKLSKSPESPSNESLEQLDRSSVFEPDFREDLRFWIESDRKVALRIMDLVEAVMRDPFDGIGKPEPLKYLAANTWSRRITDEHRLVYEVYRDRVKFLQARFHYSR</sequence>
<feature type="compositionally biased region" description="Low complexity" evidence="8">
    <location>
        <begin position="12"/>
        <end position="21"/>
    </location>
</feature>
<evidence type="ECO:0000313" key="9">
    <source>
        <dbReference type="EMBL" id="WNZ44149.1"/>
    </source>
</evidence>
<comment type="similarity">
    <text evidence="1">Belongs to the YoeB family.</text>
</comment>
<name>A0AA96WU11_LEPBY</name>
<dbReference type="Gene3D" id="3.30.2310.20">
    <property type="entry name" value="RelE-like"/>
    <property type="match status" value="1"/>
</dbReference>
<protein>
    <recommendedName>
        <fullName evidence="7">Endoribonuclease YoeB</fullName>
    </recommendedName>
    <alternativeName>
        <fullName evidence="6">Putative mRNA interferase YoeB</fullName>
    </alternativeName>
</protein>